<evidence type="ECO:0000256" key="2">
    <source>
        <dbReference type="ARBA" id="ARBA00022475"/>
    </source>
</evidence>
<reference evidence="7" key="2">
    <citation type="submission" date="2020-05" db="UniProtKB">
        <authorList>
            <consortium name="EnsemblMetazoa"/>
        </authorList>
    </citation>
    <scope>IDENTIFICATION</scope>
    <source>
        <strain evidence="7">maculatus3</strain>
    </source>
</reference>
<dbReference type="AlphaFoldDB" id="A0A182SDL8"/>
<feature type="domain" description="Single cache" evidence="6">
    <location>
        <begin position="33"/>
        <end position="147"/>
    </location>
</feature>
<reference evidence="8" key="1">
    <citation type="submission" date="2013-09" db="EMBL/GenBank/DDBJ databases">
        <title>The Genome Sequence of Anopheles maculatus species B.</title>
        <authorList>
            <consortium name="The Broad Institute Genomics Platform"/>
            <person name="Neafsey D.E."/>
            <person name="Besansky N."/>
            <person name="Howell P."/>
            <person name="Walton C."/>
            <person name="Young S.K."/>
            <person name="Zeng Q."/>
            <person name="Gargeya S."/>
            <person name="Fitzgerald M."/>
            <person name="Haas B."/>
            <person name="Abouelleil A."/>
            <person name="Allen A.W."/>
            <person name="Alvarado L."/>
            <person name="Arachchi H.M."/>
            <person name="Berlin A.M."/>
            <person name="Chapman S.B."/>
            <person name="Gainer-Dewar J."/>
            <person name="Goldberg J."/>
            <person name="Griggs A."/>
            <person name="Gujja S."/>
            <person name="Hansen M."/>
            <person name="Howarth C."/>
            <person name="Imamovic A."/>
            <person name="Ireland A."/>
            <person name="Larimer J."/>
            <person name="McCowan C."/>
            <person name="Murphy C."/>
            <person name="Pearson M."/>
            <person name="Poon T.W."/>
            <person name="Priest M."/>
            <person name="Roberts A."/>
            <person name="Saif S."/>
            <person name="Shea T."/>
            <person name="Sisk P."/>
            <person name="Sykes S."/>
            <person name="Wortman J."/>
            <person name="Nusbaum C."/>
            <person name="Birren B."/>
        </authorList>
    </citation>
    <scope>NUCLEOTIDE SEQUENCE [LARGE SCALE GENOMIC DNA]</scope>
    <source>
        <strain evidence="8">maculatus3</strain>
    </source>
</reference>
<evidence type="ECO:0000313" key="8">
    <source>
        <dbReference type="Proteomes" id="UP000075901"/>
    </source>
</evidence>
<evidence type="ECO:0000256" key="1">
    <source>
        <dbReference type="ARBA" id="ARBA00004651"/>
    </source>
</evidence>
<evidence type="ECO:0000256" key="5">
    <source>
        <dbReference type="ARBA" id="ARBA00023136"/>
    </source>
</evidence>
<comment type="subcellular location">
    <subcellularLocation>
        <location evidence="1">Cell membrane</location>
        <topology evidence="1">Multi-pass membrane protein</topology>
    </subcellularLocation>
</comment>
<dbReference type="Pfam" id="PF17203">
    <property type="entry name" value="sCache_3_2"/>
    <property type="match status" value="1"/>
</dbReference>
<keyword evidence="5" id="KW-0472">Membrane</keyword>
<evidence type="ECO:0000313" key="7">
    <source>
        <dbReference type="EnsemblMetazoa" id="AMAM004648-PA"/>
    </source>
</evidence>
<protein>
    <submittedName>
        <fullName evidence="7">SCache_3 domain-containing protein</fullName>
    </submittedName>
</protein>
<sequence length="148" mass="16254">MQIKLSFQIKLFLCLVAFSSLLLTLIGAYTYYQLDAQLHRDLGARAQVQAREIALIPTLIDTVKNNDTDGIAALMNKIRASSDASYIVIGDNHTMHLYHSEHSNLLGTPMIGGDNKEVLEGKSIISIRKGGIGVSLRSKAPIMDENNQ</sequence>
<name>A0A182SDL8_9DIPT</name>
<evidence type="ECO:0000259" key="6">
    <source>
        <dbReference type="Pfam" id="PF17203"/>
    </source>
</evidence>
<organism evidence="7 8">
    <name type="scientific">Anopheles maculatus</name>
    <dbReference type="NCBI Taxonomy" id="74869"/>
    <lineage>
        <taxon>Eukaryota</taxon>
        <taxon>Metazoa</taxon>
        <taxon>Ecdysozoa</taxon>
        <taxon>Arthropoda</taxon>
        <taxon>Hexapoda</taxon>
        <taxon>Insecta</taxon>
        <taxon>Pterygota</taxon>
        <taxon>Neoptera</taxon>
        <taxon>Endopterygota</taxon>
        <taxon>Diptera</taxon>
        <taxon>Nematocera</taxon>
        <taxon>Culicoidea</taxon>
        <taxon>Culicidae</taxon>
        <taxon>Anophelinae</taxon>
        <taxon>Anopheles</taxon>
        <taxon>Anopheles maculatus group</taxon>
    </lineage>
</organism>
<dbReference type="VEuPathDB" id="VectorBase:AMAM004648"/>
<dbReference type="Proteomes" id="UP000075901">
    <property type="component" value="Unassembled WGS sequence"/>
</dbReference>
<dbReference type="SUPFAM" id="SSF103190">
    <property type="entry name" value="Sensory domain-like"/>
    <property type="match status" value="1"/>
</dbReference>
<keyword evidence="2" id="KW-1003">Cell membrane</keyword>
<keyword evidence="4" id="KW-1133">Transmembrane helix</keyword>
<keyword evidence="3" id="KW-0812">Transmembrane</keyword>
<dbReference type="Gene3D" id="3.30.450.20">
    <property type="entry name" value="PAS domain"/>
    <property type="match status" value="1"/>
</dbReference>
<evidence type="ECO:0000256" key="3">
    <source>
        <dbReference type="ARBA" id="ARBA00022692"/>
    </source>
</evidence>
<dbReference type="GO" id="GO:0005886">
    <property type="term" value="C:plasma membrane"/>
    <property type="evidence" value="ECO:0007669"/>
    <property type="project" value="UniProtKB-SubCell"/>
</dbReference>
<accession>A0A182SDL8</accession>
<dbReference type="InterPro" id="IPR029151">
    <property type="entry name" value="Sensor-like_sf"/>
</dbReference>
<dbReference type="InterPro" id="IPR033463">
    <property type="entry name" value="sCache_3"/>
</dbReference>
<keyword evidence="8" id="KW-1185">Reference proteome</keyword>
<evidence type="ECO:0000256" key="4">
    <source>
        <dbReference type="ARBA" id="ARBA00022989"/>
    </source>
</evidence>
<dbReference type="EnsemblMetazoa" id="AMAM004648-RA">
    <property type="protein sequence ID" value="AMAM004648-PA"/>
    <property type="gene ID" value="AMAM004648"/>
</dbReference>
<proteinExistence type="predicted"/>